<protein>
    <submittedName>
        <fullName evidence="1">Polysaccharide deacetylase family protein</fullName>
    </submittedName>
</protein>
<comment type="caution">
    <text evidence="1">The sequence shown here is derived from an EMBL/GenBank/DDBJ whole genome shotgun (WGS) entry which is preliminary data.</text>
</comment>
<organism evidence="1 2">
    <name type="scientific">Gracilibacillus pellucidus</name>
    <dbReference type="NCBI Taxonomy" id="3095368"/>
    <lineage>
        <taxon>Bacteria</taxon>
        <taxon>Bacillati</taxon>
        <taxon>Bacillota</taxon>
        <taxon>Bacilli</taxon>
        <taxon>Bacillales</taxon>
        <taxon>Bacillaceae</taxon>
        <taxon>Gracilibacillus</taxon>
    </lineage>
</organism>
<gene>
    <name evidence="1" type="ORF">SH601_12630</name>
</gene>
<proteinExistence type="predicted"/>
<dbReference type="Proteomes" id="UP001277972">
    <property type="component" value="Unassembled WGS sequence"/>
</dbReference>
<sequence length="474" mass="54583">MKPTRLTQIILVIIGLVGLAILAYFYWQGDDKEDTGNDTKEKHETVEHSQYSGVDIITDTLEEETFYKAIHYPKFKEQSLNDAIGKYVSEIEQSFQEELDKQDIESLQEHPAQLYVTFDIYPVTDEVYSIVFEEEGYFGGANPRLHNKVFIVDLETNRLIKQTEIIQNTKENKEELHNLLFNGFKDSEQYSPFLNEDYLKAWIQQENNEFSNMYLTNQSVVFAFDKYEVTAGAAGMPEIELPFEQVREILSDEWLERLNEQDKTDSDESTEPNSEKNEEKSKEEPKNDVSENKKRVALTFDDGPHPTNTTKILELLKEYDAKATFFMLGNRVDFYPTIAKEVAENGHEIGNHTWSHKDLTTLDSETIKQEIDDTSEIIFEATGQKPTVLRPPYGATNKQVEAATDLPLTLWTIDTLDWKSHDPEAILKEVKENVQDGSIILMHDIHETTVEAVEPVLTYLAENDYEFVTVSELS</sequence>
<dbReference type="EMBL" id="JAWZSR010000007">
    <property type="protein sequence ID" value="MDX8046830.1"/>
    <property type="molecule type" value="Genomic_DNA"/>
</dbReference>
<evidence type="ECO:0000313" key="1">
    <source>
        <dbReference type="EMBL" id="MDX8046830.1"/>
    </source>
</evidence>
<name>A0ACC6M771_9BACI</name>
<reference evidence="1" key="1">
    <citation type="submission" date="2023-11" db="EMBL/GenBank/DDBJ databases">
        <title>Gracilibacillus pellucida a moderately halophilic bacterium isolated from saline soil in Xinjiang province.</title>
        <authorList>
            <person name="Zhang Z."/>
            <person name="Tan F."/>
            <person name="Wang Y."/>
            <person name="Xia M."/>
        </authorList>
    </citation>
    <scope>NUCLEOTIDE SEQUENCE</scope>
    <source>
        <strain evidence="1">S3-1-1</strain>
    </source>
</reference>
<evidence type="ECO:0000313" key="2">
    <source>
        <dbReference type="Proteomes" id="UP001277972"/>
    </source>
</evidence>
<accession>A0ACC6M771</accession>
<keyword evidence="2" id="KW-1185">Reference proteome</keyword>